<organism evidence="2">
    <name type="scientific">freshwater metagenome</name>
    <dbReference type="NCBI Taxonomy" id="449393"/>
    <lineage>
        <taxon>unclassified sequences</taxon>
        <taxon>metagenomes</taxon>
        <taxon>ecological metagenomes</taxon>
    </lineage>
</organism>
<evidence type="ECO:0000313" key="3">
    <source>
        <dbReference type="EMBL" id="CAB4617742.1"/>
    </source>
</evidence>
<dbReference type="AlphaFoldDB" id="A0A6J6BM58"/>
<evidence type="ECO:0000256" key="1">
    <source>
        <dbReference type="SAM" id="MobiDB-lite"/>
    </source>
</evidence>
<reference evidence="2" key="1">
    <citation type="submission" date="2020-05" db="EMBL/GenBank/DDBJ databases">
        <authorList>
            <person name="Chiriac C."/>
            <person name="Salcher M."/>
            <person name="Ghai R."/>
            <person name="Kavagutti S V."/>
        </authorList>
    </citation>
    <scope>NUCLEOTIDE SEQUENCE</scope>
</reference>
<proteinExistence type="predicted"/>
<accession>A0A6J6BM58</accession>
<feature type="region of interest" description="Disordered" evidence="1">
    <location>
        <begin position="1"/>
        <end position="21"/>
    </location>
</feature>
<dbReference type="EMBL" id="CAEZVG010000004">
    <property type="protein sequence ID" value="CAB4617742.1"/>
    <property type="molecule type" value="Genomic_DNA"/>
</dbReference>
<protein>
    <submittedName>
        <fullName evidence="2">Unannotated protein</fullName>
    </submittedName>
</protein>
<dbReference type="EMBL" id="CAEZSP010000011">
    <property type="protein sequence ID" value="CAB4539523.1"/>
    <property type="molecule type" value="Genomic_DNA"/>
</dbReference>
<evidence type="ECO:0000313" key="2">
    <source>
        <dbReference type="EMBL" id="CAB4539523.1"/>
    </source>
</evidence>
<gene>
    <name evidence="2" type="ORF">UFOPK1440_00372</name>
    <name evidence="3" type="ORF">UFOPK1946_00194</name>
</gene>
<sequence>MAKKKSTLGESSFDSYMPSTRGGNESDDFYYDDFVEEVIERPRKPFKRYLFPAALALVATAMAANISLGDEKSIEFGQGILELKACTPSLTLSPVVGFENDQEAKFLLEAVDITGIPDSCIGYDFLIRVYDESNQAPLMITDSADDDTIQVDYVKFSMLAGRNFEIVGSPNAYLEILDTSTALDNQVAVVYDAGGAAGDIEDYADARTAYRITVETFPTLTASPSPSPTTTSTTP</sequence>
<name>A0A6J6BM58_9ZZZZ</name>
<feature type="compositionally biased region" description="Polar residues" evidence="1">
    <location>
        <begin position="8"/>
        <end position="21"/>
    </location>
</feature>